<evidence type="ECO:0000313" key="2">
    <source>
        <dbReference type="EMBL" id="ODS02495.1"/>
    </source>
</evidence>
<evidence type="ECO:0000256" key="1">
    <source>
        <dbReference type="SAM" id="MobiDB-lite"/>
    </source>
</evidence>
<proteinExistence type="predicted"/>
<comment type="caution">
    <text evidence="2">The sequence shown here is derived from an EMBL/GenBank/DDBJ whole genome shotgun (WGS) entry which is preliminary data.</text>
</comment>
<dbReference type="EMBL" id="LPWD01000292">
    <property type="protein sequence ID" value="ODS02495.1"/>
    <property type="molecule type" value="Genomic_DNA"/>
</dbReference>
<gene>
    <name evidence="2" type="ORF">AUC71_15020</name>
</gene>
<name>A0A1E3W9J3_9HYPH</name>
<reference evidence="2 3" key="1">
    <citation type="journal article" date="2016" name="Environ. Microbiol.">
        <title>New Methyloceanibacter diversity from North Sea sediments includes methanotroph containing solely the soluble methane monooxygenase.</title>
        <authorList>
            <person name="Vekeman B."/>
            <person name="Kerckhof F.M."/>
            <person name="Cremers G."/>
            <person name="de Vos P."/>
            <person name="Vandamme P."/>
            <person name="Boon N."/>
            <person name="Op den Camp H.J."/>
            <person name="Heylen K."/>
        </authorList>
    </citation>
    <scope>NUCLEOTIDE SEQUENCE [LARGE SCALE GENOMIC DNA]</scope>
    <source>
        <strain evidence="2 3">R-67177</strain>
    </source>
</reference>
<organism evidence="2 3">
    <name type="scientific">Methyloceanibacter marginalis</name>
    <dbReference type="NCBI Taxonomy" id="1774971"/>
    <lineage>
        <taxon>Bacteria</taxon>
        <taxon>Pseudomonadati</taxon>
        <taxon>Pseudomonadota</taxon>
        <taxon>Alphaproteobacteria</taxon>
        <taxon>Hyphomicrobiales</taxon>
        <taxon>Hyphomicrobiaceae</taxon>
        <taxon>Methyloceanibacter</taxon>
    </lineage>
</organism>
<feature type="region of interest" description="Disordered" evidence="1">
    <location>
        <begin position="1"/>
        <end position="21"/>
    </location>
</feature>
<dbReference type="AlphaFoldDB" id="A0A1E3W9J3"/>
<keyword evidence="3" id="KW-1185">Reference proteome</keyword>
<accession>A0A1E3W9J3</accession>
<dbReference type="OrthoDB" id="1496333at2"/>
<protein>
    <submittedName>
        <fullName evidence="2">Uncharacterized protein</fullName>
    </submittedName>
</protein>
<dbReference type="RefSeq" id="WP_069624311.1">
    <property type="nucleotide sequence ID" value="NZ_LPWD01000292.1"/>
</dbReference>
<dbReference type="Proteomes" id="UP000095042">
    <property type="component" value="Unassembled WGS sequence"/>
</dbReference>
<sequence>MNDHDNKIRAMQGKPPLEGNQIEGERIVAGANSGPGSVPEIVGITKVLHEQPVYRVRLLGLDGEMEVPSYSRLRSYTKFTDLVAEKWDHVFDERCPTWRDQLRQAMARIMHEEPPPDTHMLAVMLEHLTEFLTNRQVGDRKEDLLLGHPWGDAEAKRHYFRLMDLMRHLVREDVRGPDGKRAGRNTVARWLKELGGEDARLAVVEGEPPLRVWWVPSAIIVRRSPVEPKSVTSAL</sequence>
<evidence type="ECO:0000313" key="3">
    <source>
        <dbReference type="Proteomes" id="UP000095042"/>
    </source>
</evidence>